<dbReference type="GO" id="GO:0016491">
    <property type="term" value="F:oxidoreductase activity"/>
    <property type="evidence" value="ECO:0007669"/>
    <property type="project" value="InterPro"/>
</dbReference>
<dbReference type="InterPro" id="IPR017927">
    <property type="entry name" value="FAD-bd_FR_type"/>
</dbReference>
<reference evidence="2 3" key="1">
    <citation type="journal article" date="2011" name="Extremophiles">
        <title>Genomic analysis of Acidianus hospitalis W1 a host for studying crenarchaeal virus and plasmid life cycles.</title>
        <authorList>
            <person name="You X.Y."/>
            <person name="Liu C."/>
            <person name="Wang S.Y."/>
            <person name="Jiang C.Y."/>
            <person name="Shah S.A."/>
            <person name="Prangishvili D."/>
            <person name="She Q."/>
            <person name="Liu S.J."/>
            <person name="Garrett R.A."/>
        </authorList>
    </citation>
    <scope>NUCLEOTIDE SEQUENCE [LARGE SCALE GENOMIC DNA]</scope>
    <source>
        <strain evidence="2 3">W1</strain>
    </source>
</reference>
<organism evidence="2 3">
    <name type="scientific">Acidianus hospitalis (strain W1)</name>
    <dbReference type="NCBI Taxonomy" id="933801"/>
    <lineage>
        <taxon>Archaea</taxon>
        <taxon>Thermoproteota</taxon>
        <taxon>Thermoprotei</taxon>
        <taxon>Sulfolobales</taxon>
        <taxon>Sulfolobaceae</taxon>
        <taxon>Acidianus</taxon>
    </lineage>
</organism>
<dbReference type="Proteomes" id="UP000008458">
    <property type="component" value="Chromosome"/>
</dbReference>
<sequence>MAMTKILSKSKIGNKLFVKFDTKLQFNPGNTIDVIIDNDRRTFSIASAPWENFTMIATNIRNSPFKQKLLMLKEGDEVKIEGPYQDEFVIKDSPKHVFVTKDIGITPVRSMALYLLKNSQNVTIYYQPDEDGVILFKEDLGNIMKIEQISNKIFKENQDAMFYISGEPEFTKIATKIAVDNGIKAGKIVVEPFSGY</sequence>
<accession>F4B8V2</accession>
<evidence type="ECO:0000259" key="1">
    <source>
        <dbReference type="PROSITE" id="PS51384"/>
    </source>
</evidence>
<dbReference type="PANTHER" id="PTHR47354">
    <property type="entry name" value="NADH OXIDOREDUCTASE HCR"/>
    <property type="match status" value="1"/>
</dbReference>
<evidence type="ECO:0000313" key="2">
    <source>
        <dbReference type="EMBL" id="AEE93822.1"/>
    </source>
</evidence>
<feature type="domain" description="FAD-binding FR-type" evidence="1">
    <location>
        <begin position="1"/>
        <end position="90"/>
    </location>
</feature>
<dbReference type="SUPFAM" id="SSF63380">
    <property type="entry name" value="Riboflavin synthase domain-like"/>
    <property type="match status" value="1"/>
</dbReference>
<dbReference type="Gene3D" id="3.40.50.80">
    <property type="entry name" value="Nucleotide-binding domain of ferredoxin-NADP reductase (FNR) module"/>
    <property type="match status" value="1"/>
</dbReference>
<dbReference type="KEGG" id="aho:Ahos_0936"/>
<dbReference type="PROSITE" id="PS51384">
    <property type="entry name" value="FAD_FR"/>
    <property type="match status" value="1"/>
</dbReference>
<proteinExistence type="predicted"/>
<dbReference type="STRING" id="933801.Ahos_0936"/>
<protein>
    <recommendedName>
        <fullName evidence="1">FAD-binding FR-type domain-containing protein</fullName>
    </recommendedName>
</protein>
<dbReference type="CDD" id="cd00322">
    <property type="entry name" value="FNR_like"/>
    <property type="match status" value="1"/>
</dbReference>
<dbReference type="AlphaFoldDB" id="F4B8V2"/>
<dbReference type="InterPro" id="IPR017938">
    <property type="entry name" value="Riboflavin_synthase-like_b-brl"/>
</dbReference>
<keyword evidence="3" id="KW-1185">Reference proteome</keyword>
<reference key="2">
    <citation type="journal article" date="2011" name="Extremophiles">
        <title>Genomic analyses of Acidianus hospitalis W1 a host for studying crenarchaeal virus and plasmid life cycles.</title>
        <authorList>
            <person name="You X.Y."/>
            <person name="Liu C."/>
            <person name="Wang S.Y."/>
            <person name="Jiang C.Y."/>
            <person name="Shah S.A."/>
            <person name="Prangishvili D."/>
            <person name="Liu S.J."/>
            <person name="Garrett R.A."/>
        </authorList>
    </citation>
    <scope>NUCLEOTIDE SEQUENCE</scope>
    <source>
        <strain>W1</strain>
    </source>
</reference>
<dbReference type="SUPFAM" id="SSF52343">
    <property type="entry name" value="Ferredoxin reductase-like, C-terminal NADP-linked domain"/>
    <property type="match status" value="1"/>
</dbReference>
<gene>
    <name evidence="2" type="ordered locus">Ahos_0936</name>
</gene>
<dbReference type="Gene3D" id="2.40.30.10">
    <property type="entry name" value="Translation factors"/>
    <property type="match status" value="1"/>
</dbReference>
<dbReference type="InterPro" id="IPR050415">
    <property type="entry name" value="MRET"/>
</dbReference>
<dbReference type="PANTHER" id="PTHR47354:SF5">
    <property type="entry name" value="PROTEIN RFBI"/>
    <property type="match status" value="1"/>
</dbReference>
<dbReference type="eggNOG" id="arCOG02200">
    <property type="taxonomic scope" value="Archaea"/>
</dbReference>
<dbReference type="EMBL" id="CP002535">
    <property type="protein sequence ID" value="AEE93822.1"/>
    <property type="molecule type" value="Genomic_DNA"/>
</dbReference>
<dbReference type="InterPro" id="IPR039261">
    <property type="entry name" value="FNR_nucleotide-bd"/>
</dbReference>
<dbReference type="HOGENOM" id="CLU_1387511_0_0_2"/>
<evidence type="ECO:0000313" key="3">
    <source>
        <dbReference type="Proteomes" id="UP000008458"/>
    </source>
</evidence>
<name>F4B8V2_ACIHW</name>